<dbReference type="GO" id="GO:0005509">
    <property type="term" value="F:calcium ion binding"/>
    <property type="evidence" value="ECO:0007669"/>
    <property type="project" value="UniProtKB-UniRule"/>
</dbReference>
<feature type="domain" description="Cadherin" evidence="16">
    <location>
        <begin position="997"/>
        <end position="1094"/>
    </location>
</feature>
<feature type="domain" description="Cadherin" evidence="16">
    <location>
        <begin position="894"/>
        <end position="996"/>
    </location>
</feature>
<dbReference type="GO" id="GO:0008013">
    <property type="term" value="F:beta-catenin binding"/>
    <property type="evidence" value="ECO:0007669"/>
    <property type="project" value="TreeGrafter"/>
</dbReference>
<dbReference type="SUPFAM" id="SSF49313">
    <property type="entry name" value="Cadherin-like"/>
    <property type="match status" value="27"/>
</dbReference>
<keyword evidence="6 12" id="KW-0106">Calcium</keyword>
<evidence type="ECO:0000256" key="8">
    <source>
        <dbReference type="ARBA" id="ARBA00022989"/>
    </source>
</evidence>
<dbReference type="FunFam" id="2.60.40.60:FF:000035">
    <property type="entry name" value="Protocadherin Fat 3"/>
    <property type="match status" value="1"/>
</dbReference>
<evidence type="ECO:0000256" key="12">
    <source>
        <dbReference type="PROSITE-ProRule" id="PRU00043"/>
    </source>
</evidence>
<feature type="domain" description="Cadherin" evidence="16">
    <location>
        <begin position="1406"/>
        <end position="1507"/>
    </location>
</feature>
<dbReference type="GO" id="GO:0048731">
    <property type="term" value="P:system development"/>
    <property type="evidence" value="ECO:0007669"/>
    <property type="project" value="UniProtKB-ARBA"/>
</dbReference>
<evidence type="ECO:0000256" key="7">
    <source>
        <dbReference type="ARBA" id="ARBA00022889"/>
    </source>
</evidence>
<evidence type="ECO:0000256" key="9">
    <source>
        <dbReference type="ARBA" id="ARBA00023136"/>
    </source>
</evidence>
<keyword evidence="10" id="KW-1015">Disulfide bond</keyword>
<feature type="domain" description="Cadherin" evidence="16">
    <location>
        <begin position="1637"/>
        <end position="1709"/>
    </location>
</feature>
<feature type="region of interest" description="Disordered" evidence="13">
    <location>
        <begin position="3013"/>
        <end position="3034"/>
    </location>
</feature>
<evidence type="ECO:0000259" key="16">
    <source>
        <dbReference type="PROSITE" id="PS50268"/>
    </source>
</evidence>
<dbReference type="Gene3D" id="2.60.40.60">
    <property type="entry name" value="Cadherins"/>
    <property type="match status" value="27"/>
</dbReference>
<feature type="domain" description="Cadherin" evidence="16">
    <location>
        <begin position="784"/>
        <end position="893"/>
    </location>
</feature>
<comment type="subcellular location">
    <subcellularLocation>
        <location evidence="1">Membrane</location>
        <topology evidence="1">Single-pass membrane protein</topology>
    </subcellularLocation>
</comment>
<feature type="domain" description="Cadherin" evidence="16">
    <location>
        <begin position="2253"/>
        <end position="2369"/>
    </location>
</feature>
<dbReference type="GO" id="GO:0016477">
    <property type="term" value="P:cell migration"/>
    <property type="evidence" value="ECO:0007669"/>
    <property type="project" value="TreeGrafter"/>
</dbReference>
<organism evidence="17 18">
    <name type="scientific">Crassostrea virginica</name>
    <name type="common">Eastern oyster</name>
    <dbReference type="NCBI Taxonomy" id="6565"/>
    <lineage>
        <taxon>Eukaryota</taxon>
        <taxon>Metazoa</taxon>
        <taxon>Spiralia</taxon>
        <taxon>Lophotrochozoa</taxon>
        <taxon>Mollusca</taxon>
        <taxon>Bivalvia</taxon>
        <taxon>Autobranchia</taxon>
        <taxon>Pteriomorphia</taxon>
        <taxon>Ostreida</taxon>
        <taxon>Ostreoidea</taxon>
        <taxon>Ostreidae</taxon>
        <taxon>Crassostrea</taxon>
    </lineage>
</organism>
<feature type="domain" description="Cadherin" evidence="16">
    <location>
        <begin position="2586"/>
        <end position="2710"/>
    </location>
</feature>
<feature type="domain" description="Cadherin" evidence="16">
    <location>
        <begin position="248"/>
        <end position="354"/>
    </location>
</feature>
<feature type="domain" description="Cadherin" evidence="16">
    <location>
        <begin position="2470"/>
        <end position="2579"/>
    </location>
</feature>
<accession>A0A8B8CZH1</accession>
<dbReference type="GO" id="GO:0048729">
    <property type="term" value="P:tissue morphogenesis"/>
    <property type="evidence" value="ECO:0007669"/>
    <property type="project" value="UniProtKB-ARBA"/>
</dbReference>
<dbReference type="GO" id="GO:0009887">
    <property type="term" value="P:animal organ morphogenesis"/>
    <property type="evidence" value="ECO:0007669"/>
    <property type="project" value="UniProtKB-ARBA"/>
</dbReference>
<keyword evidence="3 14" id="KW-0812">Transmembrane</keyword>
<gene>
    <name evidence="18" type="primary">LOC111122407</name>
</gene>
<evidence type="ECO:0000256" key="15">
    <source>
        <dbReference type="SAM" id="SignalP"/>
    </source>
</evidence>
<evidence type="ECO:0000256" key="4">
    <source>
        <dbReference type="ARBA" id="ARBA00022729"/>
    </source>
</evidence>
<keyword evidence="9 14" id="KW-0472">Membrane</keyword>
<keyword evidence="8 14" id="KW-1133">Transmembrane helix</keyword>
<evidence type="ECO:0000256" key="6">
    <source>
        <dbReference type="ARBA" id="ARBA00022837"/>
    </source>
</evidence>
<dbReference type="Pfam" id="PF00028">
    <property type="entry name" value="Cadherin"/>
    <property type="match status" value="14"/>
</dbReference>
<dbReference type="KEGG" id="cvn:111122407"/>
<feature type="domain" description="Cadherin" evidence="16">
    <location>
        <begin position="43"/>
        <end position="130"/>
    </location>
</feature>
<dbReference type="PANTHER" id="PTHR24027:SF438">
    <property type="entry name" value="CADHERIN 23"/>
    <property type="match status" value="1"/>
</dbReference>
<feature type="domain" description="Cadherin" evidence="16">
    <location>
        <begin position="1200"/>
        <end position="1305"/>
    </location>
</feature>
<evidence type="ECO:0000256" key="11">
    <source>
        <dbReference type="ARBA" id="ARBA00023180"/>
    </source>
</evidence>
<feature type="domain" description="Cadherin" evidence="16">
    <location>
        <begin position="703"/>
        <end position="783"/>
    </location>
</feature>
<keyword evidence="4 15" id="KW-0732">Signal</keyword>
<dbReference type="InterPro" id="IPR020894">
    <property type="entry name" value="Cadherin_CS"/>
</dbReference>
<feature type="compositionally biased region" description="Basic and acidic residues" evidence="13">
    <location>
        <begin position="3022"/>
        <end position="3034"/>
    </location>
</feature>
<feature type="domain" description="Cadherin" evidence="16">
    <location>
        <begin position="473"/>
        <end position="571"/>
    </location>
</feature>
<dbReference type="InterPro" id="IPR002126">
    <property type="entry name" value="Cadherin-like_dom"/>
</dbReference>
<evidence type="ECO:0000256" key="3">
    <source>
        <dbReference type="ARBA" id="ARBA00022692"/>
    </source>
</evidence>
<feature type="domain" description="Cadherin" evidence="16">
    <location>
        <begin position="2140"/>
        <end position="2250"/>
    </location>
</feature>
<dbReference type="PRINTS" id="PR00205">
    <property type="entry name" value="CADHERIN"/>
</dbReference>
<feature type="domain" description="Cadherin" evidence="16">
    <location>
        <begin position="2370"/>
        <end position="2469"/>
    </location>
</feature>
<dbReference type="SMART" id="SM00112">
    <property type="entry name" value="CA"/>
    <property type="match status" value="26"/>
</dbReference>
<dbReference type="Proteomes" id="UP000694844">
    <property type="component" value="Chromosome 2"/>
</dbReference>
<dbReference type="FunFam" id="2.60.40.60:FF:000081">
    <property type="entry name" value="protocadherin Fat 4"/>
    <property type="match status" value="1"/>
</dbReference>
<evidence type="ECO:0000256" key="13">
    <source>
        <dbReference type="SAM" id="MobiDB-lite"/>
    </source>
</evidence>
<keyword evidence="2" id="KW-0245">EGF-like domain</keyword>
<evidence type="ECO:0000256" key="2">
    <source>
        <dbReference type="ARBA" id="ARBA00022536"/>
    </source>
</evidence>
<evidence type="ECO:0000313" key="18">
    <source>
        <dbReference type="RefSeq" id="XP_022319901.1"/>
    </source>
</evidence>
<dbReference type="PANTHER" id="PTHR24027">
    <property type="entry name" value="CADHERIN-23"/>
    <property type="match status" value="1"/>
</dbReference>
<dbReference type="CDD" id="cd11304">
    <property type="entry name" value="Cadherin_repeat"/>
    <property type="match status" value="23"/>
</dbReference>
<evidence type="ECO:0000256" key="5">
    <source>
        <dbReference type="ARBA" id="ARBA00022737"/>
    </source>
</evidence>
<feature type="domain" description="Cadherin" evidence="16">
    <location>
        <begin position="355"/>
        <end position="459"/>
    </location>
</feature>
<feature type="domain" description="Cadherin" evidence="16">
    <location>
        <begin position="1924"/>
        <end position="2031"/>
    </location>
</feature>
<dbReference type="FunFam" id="2.60.40.60:FF:000020">
    <property type="entry name" value="Dachsous cadherin-related 1b"/>
    <property type="match status" value="4"/>
</dbReference>
<feature type="domain" description="Cadherin" evidence="16">
    <location>
        <begin position="1813"/>
        <end position="1916"/>
    </location>
</feature>
<evidence type="ECO:0000313" key="17">
    <source>
        <dbReference type="Proteomes" id="UP000694844"/>
    </source>
</evidence>
<dbReference type="InterPro" id="IPR039808">
    <property type="entry name" value="Cadherin"/>
</dbReference>
<feature type="chain" id="PRO_5034707780" evidence="15">
    <location>
        <begin position="21"/>
        <end position="3034"/>
    </location>
</feature>
<feature type="domain" description="Cadherin" evidence="16">
    <location>
        <begin position="131"/>
        <end position="247"/>
    </location>
</feature>
<evidence type="ECO:0000256" key="1">
    <source>
        <dbReference type="ARBA" id="ARBA00004167"/>
    </source>
</evidence>
<keyword evidence="7" id="KW-0130">Cell adhesion</keyword>
<keyword evidence="17" id="KW-1185">Reference proteome</keyword>
<keyword evidence="5" id="KW-0677">Repeat</keyword>
<sequence>MMTPIFIIVSLACVILETSADIITGSNCTSLEGANAIVTCKENEDVGTVLYNVSGISNLTFLNGNYSAFQIKNYSVYWTIETNKSLDYEYKNQYVFDVSCTNLVEGHPKFNQTLTITLNVTDVDDKNPKFDKTHYTGNISENATIGTSVYFPSSDKIKAHDQDLGINARINYTVIDAVNLEAGIFNISGNETGAVIFLARDGILDREKLNSVTLVIMAFQADNPDLRRDVAVVFINITDVNDNKPVMSKSEYSVSIPENLANAQTVLWVHAYDADEGKNANFEFIMENCSDVFEIEKQSGRIKVKASSLLDIETHQSFKCQVFAKETSTLKRFESERANVYINLTDVNDNNPKFNHSSYTFNVTENKSIGKVIATDADIDRNTNGYISFSLKGHEDLFSIDSVSGAITRKGPLDCKKTIPQLLNIYVTASDNPSDPSIKRNSTVQVSLNIKTNDCPPLIIYNGEDFSNKSLDTAIQEDFTHGKNSTWITFQIKDGDPSSMFPADCSTTDGTKTFVLKKMNNSIWIIELAKQLDREQNTKYSFTISAKDSRHTTNMKVNINIDDVNDNAPVFAKSTYYINVTEEKTRKNILQVTATDKDIGQNGKITYKILPSKWKSYFEISETTGNIDLAKKLDREQLGTSDNISLTVLAEDRGSPPMNSSCVVIIKVTDINDHRPEFYDYDQKLTFTFNEGDMTQNFYTAKALDKDVGNNGQILFALHGGKSFGINKNNGTISVATKLHKSDAGPLKIIAYNEERYTNNTLKNQTLSITIHIKDINDHAPKFNTTVYNKSIRENFQVGSEIIKVSAIDDDWSEEFGSVYYWITAGNTDNHFRINHLDGTVYLARNADYESSSKSYSLTITATDSRQLNKSEHNDTTSLQINIMDVNDEKPQFEKDFYKCHVKENYTGKFNCVVKAMDKDITKIYSDVSYTLLNHSDVFNINKDGELTVANPIDFDAGHHQFYLSVLANDKNKSIFNSTCLVKVTVVDINDMPPKFIRPAYRFEVSENQPSGTVVGCLSASDNDSNSLNYAIIDTSRGFIVNPSTGIITTTKEFDYETENTPINITCTVNDTKYYDSVMITVMIKDMNDNAPIFNSSLYRAYIKENTHGKMIFQNISASDKDKGQALTYTLLNDFEGLFSIDNKTSHLSINNTNKVMNFNKKKFYLLQLEVTDDGQPPLKGSAIAEVHLIDIDNTCPVFTRPLFHVAIQENKTYDDILQGCELQELATDVDTDANKLVYSVVNNKDFKFEGHKLKLLNKLDADGMRTSVNLTIKVNDNSSQSISCNGTSTIQIEIENINDNPPVINAAGCNKHILQNFTGSLCNISVTDADDDDIEGVIFFLTQTYGHFIVDFQTGEVKVGNGNLVANTTYNITVAVSDHSSPQLISRADFSVTVDISNHYPPVFSNSLVTVNIKEKAGISFPVYTMTATDRDNGKEGIIKYTIVQGNTEVFSIDESTGEIKLKTILKCDPTEYVLKIKASDQGFDPKSATGTVTIKVENVNDNPVFENITYGICVNPPLEANLIIAKIIAKDPDYQCTKNNNGTIITYSILNHTDTFGINEKGEIYTRKNWTNPSNDKYINLTVEIKDFYGGKSNKIITISPGSEGDPIIRPKVTDITINETYNGTITKIHATGEGKIIYKIIQSSIKLQAFSINNDTGELSLLRPLDREQYDRVSLIVEAYNQNCYCSCTSQVIIHIEDVNDNLPFFIGTPYKVSIEEEKSEQCIQKISASDKDEKDKLDISIIPGNWSDHFNLTPSTTNEKCLNLWKKIDAEEISSEISLGIKITDGIHVNKTYISISILDVNDHPPKFKEKVFSFEVPEDTVYAKLGYVSATDEDINDKTKLKFKIVDKTDQSQPFALNPSTGELSVEGSLDRENKPQYTFNVSVQDSWKNHTDIATVHVAVLDVNDNPPTFQLPANLYSVTEGSNSTKLRIPLLAKDPDKGMNGTVTFKLKNDYDGQFKVEDGHGNNGSIAILKDLDYEARGIPIKEGKAVYTLDVVASDKGNPPRNSTTKIEIYVSDINDCSPEFKELNMSATVMEGSRRGFLVYRVTATDCDYHRKYRELEYSLSGVDVEYFNITKKEFGGQQEGWVTLEKQISVDNKTVYELLVKVTDGPHTNQTSLQVIVEDVIDHDLTFTQSIYNFNITENDDTPDNVTVHTPVGQVKTMDLDLTKTDLSYRIVTSDVGHIFNVTQDGEIYLVSRVDHDNCSSHKHSFTVVAEDTGSSKRMGFTEVVVTIGDKNDNYPEFQTGDQTYVGHIQENIPNGSRVVFNQPISAKDKDGGLYGTDGIVYSILPDVYNSSDIPFKIDDKTGEITVCNSRKLDWEIKKEFKITVEAKDNEGSPGCHSSTVQVVIKVEDENDNPPVFDSQKYTFSISEDALYGTFVGGITATDPDFNPQLTYYIQSGAYGHFLIADKTSGNITVGYRLDRETQSNYMINVTVTDGPHSESVEVLIELSDVNDNPPRFKDSLLEVDVVEECNCSYPFVIYTVTATDKDEGENKAIEYFLNRSSSGSRIATLFNLSKDGDLYLNEKLDREQQDEYNLFVYAVDGGTPSLTSSATIRISVEDINDNYPVFYDQNNHPINESSASILEMSPIKSIIYVPICRDQDKGMNGTRGIKYDINCQISDGEELLDIDKTSGTVYIKNQISLNVLLHNENNTMIQAVNGSNQTVIIPCTITATDGGDKSSRLTLNLIVENINDNAPVFQKPFYVFNITENAKNDLIGKIDAIVINKTFYHLTYSMIEHSDVSANVSVTEDGSIYTKGVLDRETKTNLTFAAKVVDGRVPERTAYTVVIIHIEDVNDNLPFFIGTPYKISIEEGKSKKCIQKISASDKDVKDKLDISIISSNWSDHFNLTPSTTNEKCLNIWKKLDAEKIPPEISLGIKVTDGMHDNITNITISILDVNDHSPRFTEKVYSINVTEKMPVSTVSKWPFPGQQSKSITTQGILPQHSSKMSAAEVALIVICSLVFVGGVAILAIFLAKFKRNKIKDGVIPTGNVNKMTLEIMESSTQSNTEGEGKYIPEKDVSH</sequence>
<keyword evidence="11" id="KW-0325">Glycoprotein</keyword>
<evidence type="ECO:0000256" key="14">
    <source>
        <dbReference type="SAM" id="Phobius"/>
    </source>
</evidence>
<feature type="signal peptide" evidence="15">
    <location>
        <begin position="1"/>
        <end position="20"/>
    </location>
</feature>
<feature type="domain" description="Cadherin" evidence="16">
    <location>
        <begin position="2711"/>
        <end position="2813"/>
    </location>
</feature>
<protein>
    <submittedName>
        <fullName evidence="18">Protocadherin Fat 4-like</fullName>
    </submittedName>
</protein>
<dbReference type="PROSITE" id="PS00232">
    <property type="entry name" value="CADHERIN_1"/>
    <property type="match status" value="12"/>
</dbReference>
<feature type="transmembrane region" description="Helical" evidence="14">
    <location>
        <begin position="2965"/>
        <end position="2987"/>
    </location>
</feature>
<evidence type="ECO:0000256" key="10">
    <source>
        <dbReference type="ARBA" id="ARBA00023157"/>
    </source>
</evidence>
<dbReference type="GeneID" id="111122407"/>
<feature type="domain" description="Cadherin" evidence="16">
    <location>
        <begin position="2814"/>
        <end position="2916"/>
    </location>
</feature>
<dbReference type="OrthoDB" id="6162633at2759"/>
<reference evidence="18" key="1">
    <citation type="submission" date="2025-08" db="UniProtKB">
        <authorList>
            <consortium name="RefSeq"/>
        </authorList>
    </citation>
    <scope>IDENTIFICATION</scope>
    <source>
        <tissue evidence="18">Whole sample</tissue>
    </source>
</reference>
<proteinExistence type="predicted"/>
<dbReference type="PROSITE" id="PS50268">
    <property type="entry name" value="CADHERIN_2"/>
    <property type="match status" value="26"/>
</dbReference>
<feature type="domain" description="Cadherin" evidence="16">
    <location>
        <begin position="1710"/>
        <end position="1812"/>
    </location>
</feature>
<dbReference type="GO" id="GO:0007156">
    <property type="term" value="P:homophilic cell adhesion via plasma membrane adhesion molecules"/>
    <property type="evidence" value="ECO:0007669"/>
    <property type="project" value="InterPro"/>
</dbReference>
<dbReference type="RefSeq" id="XP_022319901.1">
    <property type="nucleotide sequence ID" value="XM_022464193.1"/>
</dbReference>
<feature type="domain" description="Cadherin" evidence="16">
    <location>
        <begin position="572"/>
        <end position="678"/>
    </location>
</feature>
<feature type="domain" description="Cadherin" evidence="16">
    <location>
        <begin position="1325"/>
        <end position="1405"/>
    </location>
</feature>
<dbReference type="FunFam" id="2.60.40.60:FF:000058">
    <property type="entry name" value="FAT atypical cadherin 3"/>
    <property type="match status" value="1"/>
</dbReference>
<dbReference type="GO" id="GO:0016342">
    <property type="term" value="C:catenin complex"/>
    <property type="evidence" value="ECO:0007669"/>
    <property type="project" value="TreeGrafter"/>
</dbReference>
<feature type="domain" description="Cadherin" evidence="16">
    <location>
        <begin position="2032"/>
        <end position="2139"/>
    </location>
</feature>
<name>A0A8B8CZH1_CRAVI</name>
<feature type="domain" description="Cadherin" evidence="16">
    <location>
        <begin position="1095"/>
        <end position="1199"/>
    </location>
</feature>
<dbReference type="InterPro" id="IPR015919">
    <property type="entry name" value="Cadherin-like_sf"/>
</dbReference>
<dbReference type="GO" id="GO:0045296">
    <property type="term" value="F:cadherin binding"/>
    <property type="evidence" value="ECO:0007669"/>
    <property type="project" value="TreeGrafter"/>
</dbReference>